<keyword evidence="8" id="KW-0347">Helicase</keyword>
<evidence type="ECO:0000256" key="5">
    <source>
        <dbReference type="ARBA" id="ARBA00022737"/>
    </source>
</evidence>
<feature type="domain" description="Helicase ATP-binding" evidence="17">
    <location>
        <begin position="27"/>
        <end position="206"/>
    </location>
</feature>
<dbReference type="InterPro" id="IPR000999">
    <property type="entry name" value="RNase_III_dom"/>
</dbReference>
<dbReference type="FunFam" id="1.10.1520.10:FF:000015">
    <property type="entry name" value="Dicer-like protein 1"/>
    <property type="match status" value="1"/>
</dbReference>
<evidence type="ECO:0000313" key="20">
    <source>
        <dbReference type="EMBL" id="RAH56007.1"/>
    </source>
</evidence>
<dbReference type="EMBL" id="KZ825066">
    <property type="protein sequence ID" value="RAH56007.1"/>
    <property type="molecule type" value="Genomic_DNA"/>
</dbReference>
<evidence type="ECO:0000256" key="9">
    <source>
        <dbReference type="ARBA" id="ARBA00022840"/>
    </source>
</evidence>
<keyword evidence="13" id="KW-0464">Manganese</keyword>
<dbReference type="PANTHER" id="PTHR14950">
    <property type="entry name" value="DICER-RELATED"/>
    <property type="match status" value="1"/>
</dbReference>
<dbReference type="PROSITE" id="PS51192">
    <property type="entry name" value="HELICASE_ATP_BIND_1"/>
    <property type="match status" value="1"/>
</dbReference>
<feature type="domain" description="Dicer dsRNA-binding fold" evidence="19">
    <location>
        <begin position="566"/>
        <end position="660"/>
    </location>
</feature>
<gene>
    <name evidence="20" type="ORF">BO85DRAFT_423735</name>
</gene>
<dbReference type="CDD" id="cd00593">
    <property type="entry name" value="RIBOc"/>
    <property type="match status" value="2"/>
</dbReference>
<dbReference type="GO" id="GO:0004525">
    <property type="term" value="F:ribonuclease III activity"/>
    <property type="evidence" value="ECO:0007669"/>
    <property type="project" value="InterPro"/>
</dbReference>
<evidence type="ECO:0000256" key="11">
    <source>
        <dbReference type="ARBA" id="ARBA00022884"/>
    </source>
</evidence>
<keyword evidence="9" id="KW-0067">ATP-binding</keyword>
<evidence type="ECO:0000313" key="21">
    <source>
        <dbReference type="Proteomes" id="UP000249526"/>
    </source>
</evidence>
<organism evidence="20 21">
    <name type="scientific">Aspergillus piperis CBS 112811</name>
    <dbReference type="NCBI Taxonomy" id="1448313"/>
    <lineage>
        <taxon>Eukaryota</taxon>
        <taxon>Fungi</taxon>
        <taxon>Dikarya</taxon>
        <taxon>Ascomycota</taxon>
        <taxon>Pezizomycotina</taxon>
        <taxon>Eurotiomycetes</taxon>
        <taxon>Eurotiomycetidae</taxon>
        <taxon>Eurotiales</taxon>
        <taxon>Aspergillaceae</taxon>
        <taxon>Aspergillus</taxon>
        <taxon>Aspergillus subgen. Circumdati</taxon>
    </lineage>
</organism>
<evidence type="ECO:0000256" key="14">
    <source>
        <dbReference type="ARBA" id="ARBA00025403"/>
    </source>
</evidence>
<dbReference type="Pfam" id="PF00270">
    <property type="entry name" value="DEAD"/>
    <property type="match status" value="1"/>
</dbReference>
<evidence type="ECO:0000259" key="17">
    <source>
        <dbReference type="PROSITE" id="PS51192"/>
    </source>
</evidence>
<dbReference type="InterPro" id="IPR001650">
    <property type="entry name" value="Helicase_C-like"/>
</dbReference>
<dbReference type="CDD" id="cd18802">
    <property type="entry name" value="SF2_C_dicer"/>
    <property type="match status" value="1"/>
</dbReference>
<evidence type="ECO:0000256" key="4">
    <source>
        <dbReference type="ARBA" id="ARBA00022723"/>
    </source>
</evidence>
<dbReference type="GeneID" id="37161419"/>
<evidence type="ECO:0000259" key="16">
    <source>
        <dbReference type="PROSITE" id="PS50142"/>
    </source>
</evidence>
<dbReference type="GO" id="GO:0005524">
    <property type="term" value="F:ATP binding"/>
    <property type="evidence" value="ECO:0007669"/>
    <property type="project" value="UniProtKB-KW"/>
</dbReference>
<name>A0A8G1R008_9EURO</name>
<dbReference type="Pfam" id="PF00271">
    <property type="entry name" value="Helicase_C"/>
    <property type="match status" value="1"/>
</dbReference>
<dbReference type="Pfam" id="PF03368">
    <property type="entry name" value="Dicer_dimer"/>
    <property type="match status" value="1"/>
</dbReference>
<evidence type="ECO:0000256" key="7">
    <source>
        <dbReference type="ARBA" id="ARBA00022801"/>
    </source>
</evidence>
<accession>A0A8G1R008</accession>
<keyword evidence="21" id="KW-1185">Reference proteome</keyword>
<dbReference type="FunFam" id="3.40.50.300:FF:002480">
    <property type="entry name" value="Dicer-like protein 2"/>
    <property type="match status" value="1"/>
</dbReference>
<dbReference type="SUPFAM" id="SSF52540">
    <property type="entry name" value="P-loop containing nucleoside triphosphate hydrolases"/>
    <property type="match status" value="1"/>
</dbReference>
<dbReference type="GO" id="GO:0003723">
    <property type="term" value="F:RNA binding"/>
    <property type="evidence" value="ECO:0007669"/>
    <property type="project" value="UniProtKB-UniRule"/>
</dbReference>
<dbReference type="GO" id="GO:0005737">
    <property type="term" value="C:cytoplasm"/>
    <property type="evidence" value="ECO:0007669"/>
    <property type="project" value="TreeGrafter"/>
</dbReference>
<comment type="function">
    <text evidence="14">Dicer-like endonuclease involved in cleaving double-stranded RNA in the RNA interference (RNAi) pathway. Produces 21 to 25 bp dsRNAs (siRNAs) which target the selective destruction of homologous RNAs leading to sequence-specific suppression of gene expression, called post-transcriptional gene silencing (PTGS). Part of a broad host defense response against viral infection and transposons.</text>
</comment>
<dbReference type="SMART" id="SM00487">
    <property type="entry name" value="DEXDc"/>
    <property type="match status" value="1"/>
</dbReference>
<evidence type="ECO:0000256" key="13">
    <source>
        <dbReference type="ARBA" id="ARBA00023211"/>
    </source>
</evidence>
<dbReference type="CDD" id="cd18034">
    <property type="entry name" value="DEXHc_dicer"/>
    <property type="match status" value="1"/>
</dbReference>
<evidence type="ECO:0000256" key="10">
    <source>
        <dbReference type="ARBA" id="ARBA00022842"/>
    </source>
</evidence>
<keyword evidence="3" id="KW-0930">Antiviral protein</keyword>
<dbReference type="InterPro" id="IPR038248">
    <property type="entry name" value="Dicer_dimer_sf"/>
</dbReference>
<dbReference type="RefSeq" id="XP_025513929.1">
    <property type="nucleotide sequence ID" value="XM_025658017.1"/>
</dbReference>
<evidence type="ECO:0000259" key="19">
    <source>
        <dbReference type="PROSITE" id="PS51327"/>
    </source>
</evidence>
<dbReference type="GO" id="GO:0030422">
    <property type="term" value="P:siRNA processing"/>
    <property type="evidence" value="ECO:0007669"/>
    <property type="project" value="TreeGrafter"/>
</dbReference>
<proteinExistence type="inferred from homology"/>
<dbReference type="Gene3D" id="1.10.1520.10">
    <property type="entry name" value="Ribonuclease III domain"/>
    <property type="match status" value="2"/>
</dbReference>
<dbReference type="FunFam" id="1.10.1520.10:FF:000032">
    <property type="entry name" value="Dicer-like protein 2"/>
    <property type="match status" value="1"/>
</dbReference>
<dbReference type="InterPro" id="IPR011545">
    <property type="entry name" value="DEAD/DEAH_box_helicase_dom"/>
</dbReference>
<comment type="cofactor">
    <cofactor evidence="1">
        <name>Mn(2+)</name>
        <dbReference type="ChEBI" id="CHEBI:29035"/>
    </cofactor>
</comment>
<feature type="domain" description="RNase III" evidence="16">
    <location>
        <begin position="938"/>
        <end position="1056"/>
    </location>
</feature>
<keyword evidence="5" id="KW-0677">Repeat</keyword>
<evidence type="ECO:0000256" key="3">
    <source>
        <dbReference type="ARBA" id="ARBA00022721"/>
    </source>
</evidence>
<comment type="cofactor">
    <cofactor evidence="2">
        <name>Mg(2+)</name>
        <dbReference type="ChEBI" id="CHEBI:18420"/>
    </cofactor>
</comment>
<keyword evidence="4" id="KW-0479">Metal-binding</keyword>
<dbReference type="Proteomes" id="UP000249526">
    <property type="component" value="Unassembled WGS sequence"/>
</dbReference>
<evidence type="ECO:0000256" key="15">
    <source>
        <dbReference type="PROSITE-ProRule" id="PRU00657"/>
    </source>
</evidence>
<dbReference type="PANTHER" id="PTHR14950:SF37">
    <property type="entry name" value="ENDORIBONUCLEASE DICER"/>
    <property type="match status" value="1"/>
</dbReference>
<dbReference type="PROSITE" id="PS50142">
    <property type="entry name" value="RNASE_3_2"/>
    <property type="match status" value="2"/>
</dbReference>
<keyword evidence="10" id="KW-0460">Magnesium</keyword>
<keyword evidence="11 15" id="KW-0694">RNA-binding</keyword>
<evidence type="ECO:0000256" key="12">
    <source>
        <dbReference type="ARBA" id="ARBA00023118"/>
    </source>
</evidence>
<dbReference type="Gene3D" id="3.30.160.380">
    <property type="entry name" value="Dicer dimerisation domain"/>
    <property type="match status" value="1"/>
</dbReference>
<dbReference type="SMART" id="SM00490">
    <property type="entry name" value="HELICc"/>
    <property type="match status" value="1"/>
</dbReference>
<dbReference type="PROSITE" id="PS51327">
    <property type="entry name" value="DICER_DSRBF"/>
    <property type="match status" value="1"/>
</dbReference>
<dbReference type="PROSITE" id="PS00517">
    <property type="entry name" value="RNASE_3_1"/>
    <property type="match status" value="1"/>
</dbReference>
<dbReference type="InterPro" id="IPR036389">
    <property type="entry name" value="RNase_III_sf"/>
</dbReference>
<dbReference type="Pfam" id="PF00636">
    <property type="entry name" value="Ribonuclease_3"/>
    <property type="match status" value="2"/>
</dbReference>
<dbReference type="PROSITE" id="PS51194">
    <property type="entry name" value="HELICASE_CTER"/>
    <property type="match status" value="1"/>
</dbReference>
<dbReference type="Gene3D" id="3.40.50.300">
    <property type="entry name" value="P-loop containing nucleotide triphosphate hydrolases"/>
    <property type="match status" value="2"/>
</dbReference>
<evidence type="ECO:0000256" key="8">
    <source>
        <dbReference type="ARBA" id="ARBA00022806"/>
    </source>
</evidence>
<dbReference type="InterPro" id="IPR005034">
    <property type="entry name" value="Dicer_dimerisation"/>
</dbReference>
<sequence>MTAAAATLLPAGEDAPAYRPRSYQVEMFEASLKENIIVTMGTGSGKTHIALLRIMKELESNPHKLIWFLTPTVALCLQQFKFISDNIPAVRARTLTSLDKVELWTEQPIWDAILKEMQVVVSTHAVLAEAMSHGFVKITQLGLIIFDEAHHCMRRHPANKILEDFYHPELEKHGAESVPKILGLTASPVVRSNKQELLKIESNLDAVCKTPRIHRSELMTHTHRPHLQQILFTPVLLDDLQAGSRTLKALVNAWTSMRLEDDPYIKKLRKSPLDGRALQKVLESGKTYCNDQLKRFTTRSLHIFEELGEWAADYFIYASVEQLKTRADNSVDSMGWTDEEKAYLLDIVSKLPTPSIDLTPSDPDRISISPKFRSLLEFLDTKGEPNFSGLIFAKQRATVSVMEKLLSIHPVTKHRFRCASFVGWSGGGSKDVLGELLDARMQRDTLSEFRTGQKNLIIATDVLEEGIDISACSVVVCYDKPPNLKSFVQRRGRARHRQSTYAIMFSTDDESSALSKWEDLEQAMIEAYEDDERRLREAWALEAINEEVVERLEVPSTGAVLTADTAVAHLNHFCAVLPRQPYASNEPEFSFEKDDADLLRGTVTLPSCVHPEVRRTQGQRWWQTERAARKEAAFQAYKRLYEFGLLSDHLLPFKRNLELKETDHTNLPALVEVSEQYDPWVDWACSWSSPDVHQTQIAIKHNGDSHMCIRLTSPTSLPPVEPMTLFWDSETTYTLAFNKPQRMKEVAADSIENMRLATALYLQAASSRQLRPEQDFVTLFGPDLPDLELAEWLKKHAGDEPALEVYSRKDFPMIMGIVRDRLRYNEPMVFKRWVVSGQDDTPIVELECDAVPKRRNLLHRQTLAAKQPDTETPDIPSKIRLILAENCTIDRLPYAETIFGRFISVILDRLEATLVATRLCATILRDLEFSSIRHVITAITAPSAQSLTNYQRYEFFGDSVLKFTVSCQLFFQHPNWHEGYLSQGRDEIVQNSRLARAALDAGLDAFIMNKMFTPRKWTAPLISEKISLTPKQRTMSTKVLADVVEALIGASYIDGGFAAAHACIHRFLPEVNLEHIDRTTTTTAPSTPEGTTNHTLNDDHLMTHIGYTFTHKSLLIESLTHPSCQFDTTTQSYQRLEFLGDAVLDMAIMSTLLSHPHEIPQGQMTKIKHAVVNANLLAFFCMEFALVEKRSTVQITPSGTASLNPSSTDHKLELWRFMRYQGAHLQTARDAALARHASLRKSIIHGLQHSPSYPWKYLSQLNADKFFSDIIESILGAIFIDSHGNLAECEKFLERLGLLWYLRRILKDGVDVMHPRNIAQQMAKGEIGFEVVRVVVDGDGTAGGAGGDDDGATYRCTVTMTGVEGVAVLVEGCLTSEEAEITAAERAVEILVGRGCSL</sequence>
<dbReference type="FunFam" id="3.40.50.300:FF:001669">
    <property type="entry name" value="Dicer-like protein 1"/>
    <property type="match status" value="1"/>
</dbReference>
<comment type="similarity">
    <text evidence="15">Belongs to the helicase family. Dicer subfamily.</text>
</comment>
<dbReference type="InterPro" id="IPR027417">
    <property type="entry name" value="P-loop_NTPase"/>
</dbReference>
<dbReference type="GO" id="GO:0050688">
    <property type="term" value="P:regulation of defense response to virus"/>
    <property type="evidence" value="ECO:0007669"/>
    <property type="project" value="UniProtKB-KW"/>
</dbReference>
<dbReference type="GO" id="GO:0051607">
    <property type="term" value="P:defense response to virus"/>
    <property type="evidence" value="ECO:0007669"/>
    <property type="project" value="UniProtKB-KW"/>
</dbReference>
<keyword evidence="12" id="KW-0051">Antiviral defense</keyword>
<evidence type="ECO:0000259" key="18">
    <source>
        <dbReference type="PROSITE" id="PS51194"/>
    </source>
</evidence>
<feature type="domain" description="Helicase C-terminal" evidence="18">
    <location>
        <begin position="371"/>
        <end position="536"/>
    </location>
</feature>
<evidence type="ECO:0000256" key="6">
    <source>
        <dbReference type="ARBA" id="ARBA00022741"/>
    </source>
</evidence>
<dbReference type="GO" id="GO:0046872">
    <property type="term" value="F:metal ion binding"/>
    <property type="evidence" value="ECO:0007669"/>
    <property type="project" value="UniProtKB-KW"/>
</dbReference>
<evidence type="ECO:0000256" key="1">
    <source>
        <dbReference type="ARBA" id="ARBA00001936"/>
    </source>
</evidence>
<dbReference type="SMART" id="SM00535">
    <property type="entry name" value="RIBOc"/>
    <property type="match status" value="2"/>
</dbReference>
<dbReference type="GO" id="GO:0005634">
    <property type="term" value="C:nucleus"/>
    <property type="evidence" value="ECO:0007669"/>
    <property type="project" value="TreeGrafter"/>
</dbReference>
<protein>
    <submittedName>
        <fullName evidence="20">Dicer-like protein 2-1</fullName>
    </submittedName>
</protein>
<dbReference type="InterPro" id="IPR014001">
    <property type="entry name" value="Helicase_ATP-bd"/>
</dbReference>
<feature type="domain" description="RNase III" evidence="16">
    <location>
        <begin position="1098"/>
        <end position="1283"/>
    </location>
</feature>
<dbReference type="SUPFAM" id="SSF69065">
    <property type="entry name" value="RNase III domain-like"/>
    <property type="match status" value="2"/>
</dbReference>
<dbReference type="GO" id="GO:0004386">
    <property type="term" value="F:helicase activity"/>
    <property type="evidence" value="ECO:0007669"/>
    <property type="project" value="UniProtKB-KW"/>
</dbReference>
<keyword evidence="6" id="KW-0547">Nucleotide-binding</keyword>
<evidence type="ECO:0000256" key="2">
    <source>
        <dbReference type="ARBA" id="ARBA00001946"/>
    </source>
</evidence>
<keyword evidence="7" id="KW-0378">Hydrolase</keyword>
<reference evidence="20 21" key="1">
    <citation type="submission" date="2018-02" db="EMBL/GenBank/DDBJ databases">
        <title>The genomes of Aspergillus section Nigri reveals drivers in fungal speciation.</title>
        <authorList>
            <consortium name="DOE Joint Genome Institute"/>
            <person name="Vesth T.C."/>
            <person name="Nybo J."/>
            <person name="Theobald S."/>
            <person name="Brandl J."/>
            <person name="Frisvad J.C."/>
            <person name="Nielsen K.F."/>
            <person name="Lyhne E.K."/>
            <person name="Kogle M.E."/>
            <person name="Kuo A."/>
            <person name="Riley R."/>
            <person name="Clum A."/>
            <person name="Nolan M."/>
            <person name="Lipzen A."/>
            <person name="Salamov A."/>
            <person name="Henrissat B."/>
            <person name="Wiebenga A."/>
            <person name="De vries R.P."/>
            <person name="Grigoriev I.V."/>
            <person name="Mortensen U.H."/>
            <person name="Andersen M.R."/>
            <person name="Baker S.E."/>
        </authorList>
    </citation>
    <scope>NUCLEOTIDE SEQUENCE [LARGE SCALE GENOMIC DNA]</scope>
    <source>
        <strain evidence="20 21">CBS 112811</strain>
    </source>
</reference>